<organism evidence="1 2">
    <name type="scientific">Nonomuraea rosea</name>
    <dbReference type="NCBI Taxonomy" id="638574"/>
    <lineage>
        <taxon>Bacteria</taxon>
        <taxon>Bacillati</taxon>
        <taxon>Actinomycetota</taxon>
        <taxon>Actinomycetes</taxon>
        <taxon>Streptosporangiales</taxon>
        <taxon>Streptosporangiaceae</taxon>
        <taxon>Nonomuraea</taxon>
    </lineage>
</organism>
<protein>
    <recommendedName>
        <fullName evidence="3">BetI-type transcriptional repressor C-terminal domain-containing protein</fullName>
    </recommendedName>
</protein>
<proteinExistence type="predicted"/>
<evidence type="ECO:0000313" key="2">
    <source>
        <dbReference type="Proteomes" id="UP001500630"/>
    </source>
</evidence>
<dbReference type="Proteomes" id="UP001500630">
    <property type="component" value="Unassembled WGS sequence"/>
</dbReference>
<sequence length="90" mass="9981">MSGREIEILVWDVLAAVLADDQDGLHELMQPLDRDELDFLLTSVLSLVAAMVMSPMRKAGHSDPRGQALHLVREFAVEASMRHAVRESGE</sequence>
<name>A0ABP6VCB1_9ACTN</name>
<evidence type="ECO:0000313" key="1">
    <source>
        <dbReference type="EMBL" id="GAA3531333.1"/>
    </source>
</evidence>
<reference evidence="2" key="1">
    <citation type="journal article" date="2019" name="Int. J. Syst. Evol. Microbiol.">
        <title>The Global Catalogue of Microorganisms (GCM) 10K type strain sequencing project: providing services to taxonomists for standard genome sequencing and annotation.</title>
        <authorList>
            <consortium name="The Broad Institute Genomics Platform"/>
            <consortium name="The Broad Institute Genome Sequencing Center for Infectious Disease"/>
            <person name="Wu L."/>
            <person name="Ma J."/>
        </authorList>
    </citation>
    <scope>NUCLEOTIDE SEQUENCE [LARGE SCALE GENOMIC DNA]</scope>
    <source>
        <strain evidence="2">JCM 17326</strain>
    </source>
</reference>
<evidence type="ECO:0008006" key="3">
    <source>
        <dbReference type="Google" id="ProtNLM"/>
    </source>
</evidence>
<accession>A0ABP6VCB1</accession>
<comment type="caution">
    <text evidence="1">The sequence shown here is derived from an EMBL/GenBank/DDBJ whole genome shotgun (WGS) entry which is preliminary data.</text>
</comment>
<keyword evidence="2" id="KW-1185">Reference proteome</keyword>
<dbReference type="EMBL" id="BAABDQ010000001">
    <property type="protein sequence ID" value="GAA3531333.1"/>
    <property type="molecule type" value="Genomic_DNA"/>
</dbReference>
<gene>
    <name evidence="1" type="ORF">GCM10022419_008060</name>
</gene>